<organism evidence="1 2">
    <name type="scientific">Orchesella dallaii</name>
    <dbReference type="NCBI Taxonomy" id="48710"/>
    <lineage>
        <taxon>Eukaryota</taxon>
        <taxon>Metazoa</taxon>
        <taxon>Ecdysozoa</taxon>
        <taxon>Arthropoda</taxon>
        <taxon>Hexapoda</taxon>
        <taxon>Collembola</taxon>
        <taxon>Entomobryomorpha</taxon>
        <taxon>Entomobryoidea</taxon>
        <taxon>Orchesellidae</taxon>
        <taxon>Orchesellinae</taxon>
        <taxon>Orchesella</taxon>
    </lineage>
</organism>
<reference evidence="1 2" key="1">
    <citation type="submission" date="2024-08" db="EMBL/GenBank/DDBJ databases">
        <authorList>
            <person name="Cucini C."/>
            <person name="Frati F."/>
        </authorList>
    </citation>
    <scope>NUCLEOTIDE SEQUENCE [LARGE SCALE GENOMIC DNA]</scope>
</reference>
<keyword evidence="2" id="KW-1185">Reference proteome</keyword>
<dbReference type="Proteomes" id="UP001642540">
    <property type="component" value="Unassembled WGS sequence"/>
</dbReference>
<sequence>MHLATVLTKGQWDLLNAAYDNVTFTGHYWTGARDAHELRQLSWDINSTAITGTAVASFGNDVGSLPLTCAALASNSGILSLHIEECSYAHRVLCET</sequence>
<dbReference type="InterPro" id="IPR016186">
    <property type="entry name" value="C-type_lectin-like/link_sf"/>
</dbReference>
<evidence type="ECO:0008006" key="3">
    <source>
        <dbReference type="Google" id="ProtNLM"/>
    </source>
</evidence>
<dbReference type="Gene3D" id="3.10.100.10">
    <property type="entry name" value="Mannose-Binding Protein A, subunit A"/>
    <property type="match status" value="1"/>
</dbReference>
<dbReference type="SUPFAM" id="SSF56436">
    <property type="entry name" value="C-type lectin-like"/>
    <property type="match status" value="1"/>
</dbReference>
<evidence type="ECO:0000313" key="1">
    <source>
        <dbReference type="EMBL" id="CAL8140705.1"/>
    </source>
</evidence>
<comment type="caution">
    <text evidence="1">The sequence shown here is derived from an EMBL/GenBank/DDBJ whole genome shotgun (WGS) entry which is preliminary data.</text>
</comment>
<proteinExistence type="predicted"/>
<dbReference type="EMBL" id="CAXLJM020000141">
    <property type="protein sequence ID" value="CAL8140705.1"/>
    <property type="molecule type" value="Genomic_DNA"/>
</dbReference>
<name>A0ABP1S174_9HEXA</name>
<accession>A0ABP1S174</accession>
<gene>
    <name evidence="1" type="ORF">ODALV1_LOCUS28379</name>
</gene>
<evidence type="ECO:0000313" key="2">
    <source>
        <dbReference type="Proteomes" id="UP001642540"/>
    </source>
</evidence>
<protein>
    <recommendedName>
        <fullName evidence="3">C-type lectin domain-containing protein</fullName>
    </recommendedName>
</protein>
<dbReference type="InterPro" id="IPR016187">
    <property type="entry name" value="CTDL_fold"/>
</dbReference>